<gene>
    <name evidence="3" type="ORF">SOCE26_013370</name>
</gene>
<feature type="compositionally biased region" description="Low complexity" evidence="1">
    <location>
        <begin position="117"/>
        <end position="131"/>
    </location>
</feature>
<evidence type="ECO:0000313" key="4">
    <source>
        <dbReference type="Proteomes" id="UP000238348"/>
    </source>
</evidence>
<proteinExistence type="predicted"/>
<feature type="compositionally biased region" description="Low complexity" evidence="1">
    <location>
        <begin position="70"/>
        <end position="84"/>
    </location>
</feature>
<evidence type="ECO:0000256" key="2">
    <source>
        <dbReference type="SAM" id="Phobius"/>
    </source>
</evidence>
<sequence length="193" mass="20356">MAFGLYRRESWLATLRRLAFRILVQGALVILMGALVSGASHSLEAWLLPAAARAPGSAPAAQEVTVSTREGGASAAAESAAPAAREVTPPVQRGSAGALAAVDSRPAASAVPPPPSASAVRGSVVRRSAAPGSTVRPTISVRERRLIHDARRALDSHDALADLEARRLLEMHKQEFPQGWLALQREALLDQIR</sequence>
<protein>
    <submittedName>
        <fullName evidence="3">Uncharacterized protein</fullName>
    </submittedName>
</protein>
<dbReference type="RefSeq" id="WP_199789591.1">
    <property type="nucleotide sequence ID" value="NZ_CP012673.1"/>
</dbReference>
<keyword evidence="2" id="KW-0472">Membrane</keyword>
<dbReference type="AlphaFoldDB" id="A0A2L0EKY7"/>
<organism evidence="3 4">
    <name type="scientific">Sorangium cellulosum</name>
    <name type="common">Polyangium cellulosum</name>
    <dbReference type="NCBI Taxonomy" id="56"/>
    <lineage>
        <taxon>Bacteria</taxon>
        <taxon>Pseudomonadati</taxon>
        <taxon>Myxococcota</taxon>
        <taxon>Polyangia</taxon>
        <taxon>Polyangiales</taxon>
        <taxon>Polyangiaceae</taxon>
        <taxon>Sorangium</taxon>
    </lineage>
</organism>
<evidence type="ECO:0000313" key="3">
    <source>
        <dbReference type="EMBL" id="AUX39942.1"/>
    </source>
</evidence>
<feature type="transmembrane region" description="Helical" evidence="2">
    <location>
        <begin position="20"/>
        <end position="39"/>
    </location>
</feature>
<name>A0A2L0EKY7_SORCE</name>
<dbReference type="Proteomes" id="UP000238348">
    <property type="component" value="Chromosome"/>
</dbReference>
<feature type="region of interest" description="Disordered" evidence="1">
    <location>
        <begin position="68"/>
        <end position="136"/>
    </location>
</feature>
<evidence type="ECO:0000256" key="1">
    <source>
        <dbReference type="SAM" id="MobiDB-lite"/>
    </source>
</evidence>
<reference evidence="3 4" key="1">
    <citation type="submission" date="2015-09" db="EMBL/GenBank/DDBJ databases">
        <title>Sorangium comparison.</title>
        <authorList>
            <person name="Zaburannyi N."/>
            <person name="Bunk B."/>
            <person name="Overmann J."/>
            <person name="Mueller R."/>
        </authorList>
    </citation>
    <scope>NUCLEOTIDE SEQUENCE [LARGE SCALE GENOMIC DNA]</scope>
    <source>
        <strain evidence="3 4">So ce26</strain>
    </source>
</reference>
<dbReference type="EMBL" id="CP012673">
    <property type="protein sequence ID" value="AUX39942.1"/>
    <property type="molecule type" value="Genomic_DNA"/>
</dbReference>
<feature type="compositionally biased region" description="Low complexity" evidence="1">
    <location>
        <begin position="100"/>
        <end position="110"/>
    </location>
</feature>
<keyword evidence="2" id="KW-0812">Transmembrane</keyword>
<accession>A0A2L0EKY7</accession>
<keyword evidence="2" id="KW-1133">Transmembrane helix</keyword>